<reference evidence="1 2" key="1">
    <citation type="submission" date="2023-01" db="EMBL/GenBank/DDBJ databases">
        <title>Genome-based reclassification of Anoxybacillus geothermalis as a later heterotypic synonym of Anoxybacillus rupiensis.</title>
        <authorList>
            <person name="Inan Bektas K."/>
            <person name="Canakci S."/>
            <person name="Belduz A.A."/>
            <person name="Guler H.H."/>
        </authorList>
    </citation>
    <scope>NUCLEOTIDE SEQUENCE [LARGE SCALE GENOMIC DNA]</scope>
    <source>
        <strain evidence="1 2">DSM 17127</strain>
    </source>
</reference>
<sequence length="88" mass="10000">MQALTIKIRFFPDDLERLLDLSEEYIRIVNQMSEQAEKQSSFPKISTKDVTARLPSAVLNQAIRDAKSVYKKMKKKASVPSLKNPSTS</sequence>
<keyword evidence="2" id="KW-1185">Reference proteome</keyword>
<accession>A0ABT5W8S4</accession>
<dbReference type="Proteomes" id="UP001213979">
    <property type="component" value="Unassembled WGS sequence"/>
</dbReference>
<name>A0ABT5W8S4_9BACL</name>
<evidence type="ECO:0008006" key="3">
    <source>
        <dbReference type="Google" id="ProtNLM"/>
    </source>
</evidence>
<proteinExistence type="predicted"/>
<dbReference type="EMBL" id="JAQOTG010000037">
    <property type="protein sequence ID" value="MDE8565727.1"/>
    <property type="molecule type" value="Genomic_DNA"/>
</dbReference>
<evidence type="ECO:0000313" key="1">
    <source>
        <dbReference type="EMBL" id="MDE8565727.1"/>
    </source>
</evidence>
<evidence type="ECO:0000313" key="2">
    <source>
        <dbReference type="Proteomes" id="UP001213979"/>
    </source>
</evidence>
<gene>
    <name evidence="1" type="ORF">PNH38_17995</name>
</gene>
<comment type="caution">
    <text evidence="1">The sequence shown here is derived from an EMBL/GenBank/DDBJ whole genome shotgun (WGS) entry which is preliminary data.</text>
</comment>
<dbReference type="RefSeq" id="WP_159719455.1">
    <property type="nucleotide sequence ID" value="NZ_JACIDF010000004.1"/>
</dbReference>
<organism evidence="1 2">
    <name type="scientific">Anoxybacteroides rupiense</name>
    <dbReference type="NCBI Taxonomy" id="311460"/>
    <lineage>
        <taxon>Bacteria</taxon>
        <taxon>Bacillati</taxon>
        <taxon>Bacillota</taxon>
        <taxon>Bacilli</taxon>
        <taxon>Bacillales</taxon>
        <taxon>Anoxybacillaceae</taxon>
        <taxon>Anoxybacteroides</taxon>
    </lineage>
</organism>
<protein>
    <recommendedName>
        <fullName evidence="3">Transposase</fullName>
    </recommendedName>
</protein>